<sequence length="35" mass="3827">MKGLIKLTMRNAKSMSTEANSMNILKPNVAVFSSL</sequence>
<protein>
    <submittedName>
        <fullName evidence="1">Uncharacterized protein</fullName>
    </submittedName>
</protein>
<organism evidence="1">
    <name type="scientific">marine metagenome</name>
    <dbReference type="NCBI Taxonomy" id="408172"/>
    <lineage>
        <taxon>unclassified sequences</taxon>
        <taxon>metagenomes</taxon>
        <taxon>ecological metagenomes</taxon>
    </lineage>
</organism>
<gene>
    <name evidence="1" type="ORF">METZ01_LOCUS134159</name>
</gene>
<evidence type="ECO:0000313" key="1">
    <source>
        <dbReference type="EMBL" id="SVA81305.1"/>
    </source>
</evidence>
<feature type="non-terminal residue" evidence="1">
    <location>
        <position position="35"/>
    </location>
</feature>
<reference evidence="1" key="1">
    <citation type="submission" date="2018-05" db="EMBL/GenBank/DDBJ databases">
        <authorList>
            <person name="Lanie J.A."/>
            <person name="Ng W.-L."/>
            <person name="Kazmierczak K.M."/>
            <person name="Andrzejewski T.M."/>
            <person name="Davidsen T.M."/>
            <person name="Wayne K.J."/>
            <person name="Tettelin H."/>
            <person name="Glass J.I."/>
            <person name="Rusch D."/>
            <person name="Podicherti R."/>
            <person name="Tsui H.-C.T."/>
            <person name="Winkler M.E."/>
        </authorList>
    </citation>
    <scope>NUCLEOTIDE SEQUENCE</scope>
</reference>
<proteinExistence type="predicted"/>
<accession>A0A381YWB4</accession>
<dbReference type="AlphaFoldDB" id="A0A381YWB4"/>
<name>A0A381YWB4_9ZZZZ</name>
<dbReference type="EMBL" id="UINC01019225">
    <property type="protein sequence ID" value="SVA81305.1"/>
    <property type="molecule type" value="Genomic_DNA"/>
</dbReference>